<keyword evidence="3 6" id="KW-0012">Acyltransferase</keyword>
<dbReference type="AlphaFoldDB" id="A0A1H4VTX1"/>
<evidence type="ECO:0000256" key="4">
    <source>
        <dbReference type="SAM" id="Phobius"/>
    </source>
</evidence>
<proteinExistence type="predicted"/>
<evidence type="ECO:0000256" key="1">
    <source>
        <dbReference type="ARBA" id="ARBA00005189"/>
    </source>
</evidence>
<dbReference type="RefSeq" id="WP_090378725.1">
    <property type="nucleotide sequence ID" value="NZ_FNSC01000001.1"/>
</dbReference>
<dbReference type="CDD" id="cd07989">
    <property type="entry name" value="LPLAT_AGPAT-like"/>
    <property type="match status" value="1"/>
</dbReference>
<sequence length="257" mass="28639">MSTVQPLRTFLFYLLLASSSFFWCTLSVFVAPFLPFRARYRFVVQNWCRCATWLAKVVVGINYEIKGLENIPDKPCVILAKHQSTWETFFLCGYFEPLSQVVKRELLYVPFFGWAMAMLKPIAIDRSNPKAALKQLAKLGHKRLGQGAWVLVFPEGTRIPPGQIGKFSRGGASLAVNANLPVLPIAHNAGEFWPKQGWRKTPGTVQVVIGPLMYAEGTGPRAIAELNDRAFAWVSQAQRDIGSLDAQSQPLETQAPA</sequence>
<keyword evidence="2 6" id="KW-0808">Transferase</keyword>
<evidence type="ECO:0000313" key="6">
    <source>
        <dbReference type="EMBL" id="SEC84423.1"/>
    </source>
</evidence>
<evidence type="ECO:0000256" key="3">
    <source>
        <dbReference type="ARBA" id="ARBA00023315"/>
    </source>
</evidence>
<reference evidence="7" key="1">
    <citation type="submission" date="2016-10" db="EMBL/GenBank/DDBJ databases">
        <authorList>
            <person name="Varghese N."/>
            <person name="Submissions S."/>
        </authorList>
    </citation>
    <scope>NUCLEOTIDE SEQUENCE [LARGE SCALE GENOMIC DNA]</scope>
    <source>
        <strain evidence="7">DSM 12111</strain>
    </source>
</reference>
<feature type="domain" description="Phospholipid/glycerol acyltransferase" evidence="5">
    <location>
        <begin position="76"/>
        <end position="190"/>
    </location>
</feature>
<accession>A0A1H4VTX1</accession>
<keyword evidence="4" id="KW-0812">Transmembrane</keyword>
<evidence type="ECO:0000313" key="7">
    <source>
        <dbReference type="Proteomes" id="UP000242849"/>
    </source>
</evidence>
<keyword evidence="7" id="KW-1185">Reference proteome</keyword>
<keyword evidence="4" id="KW-1133">Transmembrane helix</keyword>
<dbReference type="GO" id="GO:0006654">
    <property type="term" value="P:phosphatidic acid biosynthetic process"/>
    <property type="evidence" value="ECO:0007669"/>
    <property type="project" value="TreeGrafter"/>
</dbReference>
<dbReference type="PANTHER" id="PTHR10434">
    <property type="entry name" value="1-ACYL-SN-GLYCEROL-3-PHOSPHATE ACYLTRANSFERASE"/>
    <property type="match status" value="1"/>
</dbReference>
<comment type="pathway">
    <text evidence="1">Lipid metabolism.</text>
</comment>
<dbReference type="SMART" id="SM00563">
    <property type="entry name" value="PlsC"/>
    <property type="match status" value="1"/>
</dbReference>
<dbReference type="OrthoDB" id="9812274at2"/>
<dbReference type="Pfam" id="PF01553">
    <property type="entry name" value="Acyltransferase"/>
    <property type="match status" value="1"/>
</dbReference>
<dbReference type="PANTHER" id="PTHR10434:SF40">
    <property type="entry name" value="1-ACYL-SN-GLYCEROL-3-PHOSPHATE ACYLTRANSFERASE"/>
    <property type="match status" value="1"/>
</dbReference>
<gene>
    <name evidence="6" type="ORF">SAMN05421553_1543</name>
</gene>
<dbReference type="STRING" id="53406.SAMN05421553_1543"/>
<dbReference type="InterPro" id="IPR002123">
    <property type="entry name" value="Plipid/glycerol_acylTrfase"/>
</dbReference>
<evidence type="ECO:0000256" key="2">
    <source>
        <dbReference type="ARBA" id="ARBA00022679"/>
    </source>
</evidence>
<dbReference type="EMBL" id="FNSC01000001">
    <property type="protein sequence ID" value="SEC84423.1"/>
    <property type="molecule type" value="Genomic_DNA"/>
</dbReference>
<keyword evidence="4" id="KW-0472">Membrane</keyword>
<name>A0A1H4VTX1_PSEAG</name>
<feature type="transmembrane region" description="Helical" evidence="4">
    <location>
        <begin position="12"/>
        <end position="34"/>
    </location>
</feature>
<dbReference type="SUPFAM" id="SSF69593">
    <property type="entry name" value="Glycerol-3-phosphate (1)-acyltransferase"/>
    <property type="match status" value="1"/>
</dbReference>
<evidence type="ECO:0000259" key="5">
    <source>
        <dbReference type="SMART" id="SM00563"/>
    </source>
</evidence>
<protein>
    <submittedName>
        <fullName evidence="6">1-acyl-sn-glycerol-3-phosphate acyltransferase</fullName>
    </submittedName>
</protein>
<organism evidence="6 7">
    <name type="scientific">Pseudomonas anguilliseptica</name>
    <dbReference type="NCBI Taxonomy" id="53406"/>
    <lineage>
        <taxon>Bacteria</taxon>
        <taxon>Pseudomonadati</taxon>
        <taxon>Pseudomonadota</taxon>
        <taxon>Gammaproteobacteria</taxon>
        <taxon>Pseudomonadales</taxon>
        <taxon>Pseudomonadaceae</taxon>
        <taxon>Pseudomonas</taxon>
    </lineage>
</organism>
<dbReference type="GO" id="GO:0003841">
    <property type="term" value="F:1-acylglycerol-3-phosphate O-acyltransferase activity"/>
    <property type="evidence" value="ECO:0007669"/>
    <property type="project" value="TreeGrafter"/>
</dbReference>
<dbReference type="Proteomes" id="UP000242849">
    <property type="component" value="Unassembled WGS sequence"/>
</dbReference>